<evidence type="ECO:0000313" key="1">
    <source>
        <dbReference type="EMBL" id="KAI3363732.1"/>
    </source>
</evidence>
<protein>
    <submittedName>
        <fullName evidence="1">Uncharacterized protein</fullName>
    </submittedName>
</protein>
<keyword evidence="2" id="KW-1185">Reference proteome</keyword>
<gene>
    <name evidence="1" type="ORF">L3Q82_001348</name>
</gene>
<organism evidence="1 2">
    <name type="scientific">Scortum barcoo</name>
    <name type="common">barcoo grunter</name>
    <dbReference type="NCBI Taxonomy" id="214431"/>
    <lineage>
        <taxon>Eukaryota</taxon>
        <taxon>Metazoa</taxon>
        <taxon>Chordata</taxon>
        <taxon>Craniata</taxon>
        <taxon>Vertebrata</taxon>
        <taxon>Euteleostomi</taxon>
        <taxon>Actinopterygii</taxon>
        <taxon>Neopterygii</taxon>
        <taxon>Teleostei</taxon>
        <taxon>Neoteleostei</taxon>
        <taxon>Acanthomorphata</taxon>
        <taxon>Eupercaria</taxon>
        <taxon>Centrarchiformes</taxon>
        <taxon>Terapontoidei</taxon>
        <taxon>Terapontidae</taxon>
        <taxon>Scortum</taxon>
    </lineage>
</organism>
<evidence type="ECO:0000313" key="2">
    <source>
        <dbReference type="Proteomes" id="UP000831701"/>
    </source>
</evidence>
<accession>A0ACB8W6T5</accession>
<dbReference type="EMBL" id="CM041543">
    <property type="protein sequence ID" value="KAI3363732.1"/>
    <property type="molecule type" value="Genomic_DNA"/>
</dbReference>
<dbReference type="Proteomes" id="UP000831701">
    <property type="component" value="Chromosome 13"/>
</dbReference>
<proteinExistence type="predicted"/>
<name>A0ACB8W6T5_9TELE</name>
<comment type="caution">
    <text evidence="1">The sequence shown here is derived from an EMBL/GenBank/DDBJ whole genome shotgun (WGS) entry which is preliminary data.</text>
</comment>
<sequence>MDESTSESPSLHFLSGRHVGGTKVILEVFLPPSDNVPCCWGQQLPTCTVNRVGRVLLPPPEVPDGLPEFLRGRPIVLLHGLTELLPDPKFLPPGPSWLRLGLGLPVPNCIRSPTGLHGPIGLLLQPDDILTYFWCPPPGSGNAATTGTRDLASTTSNLPRRQWRQRTWSTLTQCPQPPSESVRSFFPEVGVEDLLDRGLSQTFSKDPHNMFGSTRSVQLPPIHASGSNSPPGGDRLTSSAPLFTRVSKTYGRRSDETTTKSIIDLRPRVSWCHVHRWTPLCCSNMVFVMDKVWLAQKSNNRTPLGFRSGRPVPPNHAPPGITVFAHVSALKSPSRTMEPPVGALSSTPPRDSKKAGYSVLLFGP</sequence>
<reference evidence="1" key="1">
    <citation type="submission" date="2022-04" db="EMBL/GenBank/DDBJ databases">
        <title>Jade perch genome.</title>
        <authorList>
            <person name="Chao B."/>
        </authorList>
    </citation>
    <scope>NUCLEOTIDE SEQUENCE</scope>
    <source>
        <strain evidence="1">CB-2022</strain>
    </source>
</reference>